<comment type="subcellular location">
    <subcellularLocation>
        <location evidence="1">Membrane</location>
        <topology evidence="1">Multi-pass membrane protein</topology>
    </subcellularLocation>
</comment>
<evidence type="ECO:0000256" key="1">
    <source>
        <dbReference type="ARBA" id="ARBA00004141"/>
    </source>
</evidence>
<evidence type="ECO:0000256" key="2">
    <source>
        <dbReference type="ARBA" id="ARBA00007556"/>
    </source>
</evidence>
<keyword evidence="5 7" id="KW-1133">Transmembrane helix</keyword>
<dbReference type="RefSeq" id="WP_274374166.1">
    <property type="nucleotide sequence ID" value="NZ_CP072943.1"/>
</dbReference>
<sequence>MRSFFAWLGAHALGLFQRLGLFVLFFSHSFSGFFRGVWSRRELLEQMERIGVGSVFMVSVTSAFVGMVMAVQTLDQFVRFGATSFIGGVLALSLVREMSPVLTGLVVTGRVGAAMAAEISSMKVTEQLDALRAFGLDDVTFVGVPRFLASLLMLPLLTVYSFVIGISGGFLYVYAHGISPQMFRRSIEVLLEPADLFGGVLKGALFGAIIAVTACSEGFHAETGARGVGAATTQAVIWGNMLILIFNYILSAFLFGGS</sequence>
<dbReference type="Proteomes" id="UP000671879">
    <property type="component" value="Chromosome"/>
</dbReference>
<keyword evidence="9" id="KW-1185">Reference proteome</keyword>
<evidence type="ECO:0000313" key="8">
    <source>
        <dbReference type="EMBL" id="QTX32901.1"/>
    </source>
</evidence>
<evidence type="ECO:0000256" key="6">
    <source>
        <dbReference type="ARBA" id="ARBA00023136"/>
    </source>
</evidence>
<feature type="transmembrane region" description="Helical" evidence="7">
    <location>
        <begin position="235"/>
        <end position="255"/>
    </location>
</feature>
<reference evidence="9" key="1">
    <citation type="submission" date="2021-04" db="EMBL/GenBank/DDBJ databases">
        <title>A novel Synergistetes isolate from a pyrite-forming mixed culture.</title>
        <authorList>
            <person name="Bunk B."/>
            <person name="Sproer C."/>
            <person name="Spring S."/>
            <person name="Pester M."/>
        </authorList>
    </citation>
    <scope>NUCLEOTIDE SEQUENCE [LARGE SCALE GENOMIC DNA]</scope>
    <source>
        <strain evidence="9">J.5.4.2-T.3.5.2</strain>
    </source>
</reference>
<name>A0A9Q7ARY1_9BACT</name>
<proteinExistence type="inferred from homology"/>
<evidence type="ECO:0000313" key="9">
    <source>
        <dbReference type="Proteomes" id="UP000671879"/>
    </source>
</evidence>
<keyword evidence="4 7" id="KW-0812">Transmembrane</keyword>
<feature type="transmembrane region" description="Helical" evidence="7">
    <location>
        <begin position="147"/>
        <end position="175"/>
    </location>
</feature>
<comment type="similarity">
    <text evidence="2 7">Belongs to the MlaE permease family.</text>
</comment>
<feature type="transmembrane region" description="Helical" evidence="7">
    <location>
        <begin position="20"/>
        <end position="38"/>
    </location>
</feature>
<dbReference type="KEGG" id="aram:KAR29_03015"/>
<dbReference type="GO" id="GO:0005548">
    <property type="term" value="F:phospholipid transporter activity"/>
    <property type="evidence" value="ECO:0007669"/>
    <property type="project" value="TreeGrafter"/>
</dbReference>
<feature type="transmembrane region" description="Helical" evidence="7">
    <location>
        <begin position="196"/>
        <end position="215"/>
    </location>
</feature>
<accession>A0A9Q7ARY1</accession>
<dbReference type="PANTHER" id="PTHR30188">
    <property type="entry name" value="ABC TRANSPORTER PERMEASE PROTEIN-RELATED"/>
    <property type="match status" value="1"/>
</dbReference>
<dbReference type="AlphaFoldDB" id="A0A9Q7ARY1"/>
<protein>
    <submittedName>
        <fullName evidence="8">ABC transporter permease</fullName>
    </submittedName>
</protein>
<dbReference type="InterPro" id="IPR003453">
    <property type="entry name" value="ABC_MlaE_roteobac"/>
</dbReference>
<dbReference type="InterPro" id="IPR030802">
    <property type="entry name" value="Permease_MalE"/>
</dbReference>
<dbReference type="PANTHER" id="PTHR30188:SF4">
    <property type="entry name" value="PROTEIN TRIGALACTOSYLDIACYLGLYCEROL 1, CHLOROPLASTIC"/>
    <property type="match status" value="1"/>
</dbReference>
<organism evidence="8 9">
    <name type="scientific">Aminithiophilus ramosus</name>
    <dbReference type="NCBI Taxonomy" id="3029084"/>
    <lineage>
        <taxon>Bacteria</taxon>
        <taxon>Thermotogati</taxon>
        <taxon>Synergistota</taxon>
        <taxon>Synergistia</taxon>
        <taxon>Synergistales</taxon>
        <taxon>Aminithiophilaceae</taxon>
        <taxon>Aminithiophilus</taxon>
    </lineage>
</organism>
<evidence type="ECO:0000256" key="3">
    <source>
        <dbReference type="ARBA" id="ARBA00022448"/>
    </source>
</evidence>
<keyword evidence="6 7" id="KW-0472">Membrane</keyword>
<dbReference type="NCBIfam" id="TIGR00056">
    <property type="entry name" value="MlaE family lipid ABC transporter permease subunit"/>
    <property type="match status" value="1"/>
</dbReference>
<evidence type="ECO:0000256" key="4">
    <source>
        <dbReference type="ARBA" id="ARBA00022692"/>
    </source>
</evidence>
<keyword evidence="3" id="KW-0813">Transport</keyword>
<evidence type="ECO:0000256" key="5">
    <source>
        <dbReference type="ARBA" id="ARBA00022989"/>
    </source>
</evidence>
<evidence type="ECO:0000256" key="7">
    <source>
        <dbReference type="RuleBase" id="RU362044"/>
    </source>
</evidence>
<dbReference type="Pfam" id="PF02405">
    <property type="entry name" value="MlaE"/>
    <property type="match status" value="1"/>
</dbReference>
<dbReference type="EMBL" id="CP072943">
    <property type="protein sequence ID" value="QTX32901.1"/>
    <property type="molecule type" value="Genomic_DNA"/>
</dbReference>
<feature type="transmembrane region" description="Helical" evidence="7">
    <location>
        <begin position="50"/>
        <end position="71"/>
    </location>
</feature>
<dbReference type="GO" id="GO:0043190">
    <property type="term" value="C:ATP-binding cassette (ABC) transporter complex"/>
    <property type="evidence" value="ECO:0007669"/>
    <property type="project" value="InterPro"/>
</dbReference>
<gene>
    <name evidence="8" type="ORF">KAR29_03015</name>
</gene>